<dbReference type="OrthoDB" id="1729636at2"/>
<evidence type="ECO:0000313" key="2">
    <source>
        <dbReference type="Proteomes" id="UP000000272"/>
    </source>
</evidence>
<dbReference type="KEGG" id="toc:Toce_1886"/>
<keyword evidence="2" id="KW-1185">Reference proteome</keyword>
<sequence>MKTFMVEGPSPNLSASVDTACRAVVCKKVEGGYIIDINGERILARTDLGFAEGQTLTLKPVRFSADQIVFKVLNRQDKATHRPPAATPAGRDLLPILTLSKLNIPITQNRLKIFSRVIEKLVEEIDRPRENPTLEDEILPRSTGDLWNNAVEEKPGSAAREAAEPSTFIRIALKVLNAAHADLKDVKVAFFSVGHPFFGNILLKVKRRREERQGSPPVNLSFLVNIAGLGRILVNLTYSKGVIDGSLVFEDREKLDIARKRYEDIREKIPRSLVVESLRWKWQKVDIDKFLFEDLDPSGINSGVDITV</sequence>
<dbReference type="AlphaFoldDB" id="D9RZ61"/>
<dbReference type="eggNOG" id="ENOG503466K">
    <property type="taxonomic scope" value="Bacteria"/>
</dbReference>
<dbReference type="RefSeq" id="WP_013276636.1">
    <property type="nucleotide sequence ID" value="NC_014377.1"/>
</dbReference>
<accession>D9RZ61</accession>
<dbReference type="HOGENOM" id="CLU_902941_0_0_9"/>
<proteinExistence type="predicted"/>
<protein>
    <submittedName>
        <fullName evidence="1">Uncharacterized protein</fullName>
    </submittedName>
</protein>
<dbReference type="STRING" id="555079.Toce_1886"/>
<organism evidence="1 2">
    <name type="scientific">Thermosediminibacter oceani (strain ATCC BAA-1034 / DSM 16646 / JW/IW-1228P)</name>
    <dbReference type="NCBI Taxonomy" id="555079"/>
    <lineage>
        <taxon>Bacteria</taxon>
        <taxon>Bacillati</taxon>
        <taxon>Bacillota</taxon>
        <taxon>Clostridia</taxon>
        <taxon>Thermosediminibacterales</taxon>
        <taxon>Thermosediminibacteraceae</taxon>
        <taxon>Thermosediminibacter</taxon>
    </lineage>
</organism>
<dbReference type="Proteomes" id="UP000000272">
    <property type="component" value="Chromosome"/>
</dbReference>
<gene>
    <name evidence="1" type="ordered locus">Toce_1886</name>
</gene>
<name>D9RZ61_THEOJ</name>
<evidence type="ECO:0000313" key="1">
    <source>
        <dbReference type="EMBL" id="ADL08615.1"/>
    </source>
</evidence>
<reference evidence="1 2" key="1">
    <citation type="journal article" date="2010" name="Stand. Genomic Sci.">
        <title>Complete genome sequence of Thermosediminibacter oceani type strain (JW/IW-1228P).</title>
        <authorList>
            <person name="Pitluck S."/>
            <person name="Yasawong M."/>
            <person name="Munk C."/>
            <person name="Nolan M."/>
            <person name="Lapidus A."/>
            <person name="Lucas S."/>
            <person name="Glavina Del Rio T."/>
            <person name="Tice H."/>
            <person name="Cheng J.F."/>
            <person name="Bruce D."/>
            <person name="Detter C."/>
            <person name="Tapia R."/>
            <person name="Han C."/>
            <person name="Goodwin L."/>
            <person name="Liolios K."/>
            <person name="Ivanova N."/>
            <person name="Mavromatis K."/>
            <person name="Mikhailova N."/>
            <person name="Pati A."/>
            <person name="Chen A."/>
            <person name="Palaniappan K."/>
            <person name="Land M."/>
            <person name="Hauser L."/>
            <person name="Chang Y.J."/>
            <person name="Jeffries C.D."/>
            <person name="Rohde M."/>
            <person name="Spring S."/>
            <person name="Sikorski J."/>
            <person name="Goker M."/>
            <person name="Woyke T."/>
            <person name="Bristow J."/>
            <person name="Eisen J.A."/>
            <person name="Markowitz V."/>
            <person name="Hugenholtz P."/>
            <person name="Kyrpides N.C."/>
            <person name="Klenk H.P."/>
        </authorList>
    </citation>
    <scope>NUCLEOTIDE SEQUENCE [LARGE SCALE GENOMIC DNA]</scope>
    <source>
        <strain evidence="2">ATCC BAA-1034 / DSM 16646 / JW/IW-1228P</strain>
    </source>
</reference>
<dbReference type="EMBL" id="CP002131">
    <property type="protein sequence ID" value="ADL08615.1"/>
    <property type="molecule type" value="Genomic_DNA"/>
</dbReference>